<proteinExistence type="predicted"/>
<feature type="transmembrane region" description="Helical" evidence="5">
    <location>
        <begin position="121"/>
        <end position="140"/>
    </location>
</feature>
<feature type="transmembrane region" description="Helical" evidence="5">
    <location>
        <begin position="356"/>
        <end position="372"/>
    </location>
</feature>
<evidence type="ECO:0000256" key="4">
    <source>
        <dbReference type="ARBA" id="ARBA00023136"/>
    </source>
</evidence>
<feature type="transmembrane region" description="Helical" evidence="5">
    <location>
        <begin position="225"/>
        <end position="243"/>
    </location>
</feature>
<dbReference type="PANTHER" id="PTHR37422:SF13">
    <property type="entry name" value="LIPOPOLYSACCHARIDE BIOSYNTHESIS PROTEIN PA4999-RELATED"/>
    <property type="match status" value="1"/>
</dbReference>
<feature type="domain" description="O-antigen ligase-related" evidence="6">
    <location>
        <begin position="188"/>
        <end position="335"/>
    </location>
</feature>
<protein>
    <submittedName>
        <fullName evidence="7">O-Antigen ligase</fullName>
    </submittedName>
</protein>
<gene>
    <name evidence="7" type="ORF">SAMN03080603_00161</name>
</gene>
<evidence type="ECO:0000313" key="8">
    <source>
        <dbReference type="Proteomes" id="UP000199266"/>
    </source>
</evidence>
<dbReference type="RefSeq" id="WP_091459857.1">
    <property type="nucleotide sequence ID" value="NZ_FNPD01000001.1"/>
</dbReference>
<dbReference type="Pfam" id="PF04932">
    <property type="entry name" value="Wzy_C"/>
    <property type="match status" value="1"/>
</dbReference>
<dbReference type="InterPro" id="IPR051533">
    <property type="entry name" value="WaaL-like"/>
</dbReference>
<sequence length="406" mass="46506">MNMNNIKNKWPMHVFFISQGISLFGVGYATLPLLILLFWLIYSVRKSKNIITRDLTKNNTIQWIVFYYLLFVVAVIVSDIVMNGNFTDLDGPLYKMAFGIYMLLGYLIARSFSSEEIQSTAHYWVVFWLLVLLVFIKIYYNGIYRYHHGIFASPHILFSGLIMISLINMAHIIENINIKNNIYLFSCILVLLSFILSYRYSTSDVLAYLYLTCAFIMLILSTKKIAMYLVSFLVFALIIFFAFNPDVFAQFKSVDVTHPNWWMEILNEREYVWSAAIRMIGQHPIWGVGSGNFRTVCGAILEEMNNTTPYTTFAHAHNLFLQNFAVHGVIAGTTFVVFLLAIFRSIFNSPANTTNATFRLATLALWAIYVIYGSVDNAPLYEEIIPLFWGTVGLFLGSAAKEGVRE</sequence>
<comment type="subcellular location">
    <subcellularLocation>
        <location evidence="1">Membrane</location>
        <topology evidence="1">Multi-pass membrane protein</topology>
    </subcellularLocation>
</comment>
<dbReference type="AlphaFoldDB" id="A0A1H3DII7"/>
<keyword evidence="8" id="KW-1185">Reference proteome</keyword>
<dbReference type="GO" id="GO:0016020">
    <property type="term" value="C:membrane"/>
    <property type="evidence" value="ECO:0007669"/>
    <property type="project" value="UniProtKB-SubCell"/>
</dbReference>
<keyword evidence="7" id="KW-0436">Ligase</keyword>
<dbReference type="Proteomes" id="UP000199266">
    <property type="component" value="Unassembled WGS sequence"/>
</dbReference>
<feature type="transmembrane region" description="Helical" evidence="5">
    <location>
        <begin position="146"/>
        <end position="170"/>
    </location>
</feature>
<feature type="transmembrane region" description="Helical" evidence="5">
    <location>
        <begin position="93"/>
        <end position="109"/>
    </location>
</feature>
<organism evidence="7 8">
    <name type="scientific">Acetomicrobium thermoterrenum DSM 13490</name>
    <dbReference type="NCBI Taxonomy" id="1120987"/>
    <lineage>
        <taxon>Bacteria</taxon>
        <taxon>Thermotogati</taxon>
        <taxon>Synergistota</taxon>
        <taxon>Synergistia</taxon>
        <taxon>Synergistales</taxon>
        <taxon>Acetomicrobiaceae</taxon>
        <taxon>Acetomicrobium</taxon>
    </lineage>
</organism>
<evidence type="ECO:0000256" key="5">
    <source>
        <dbReference type="SAM" id="Phobius"/>
    </source>
</evidence>
<feature type="transmembrane region" description="Helical" evidence="5">
    <location>
        <begin position="63"/>
        <end position="81"/>
    </location>
</feature>
<evidence type="ECO:0000256" key="2">
    <source>
        <dbReference type="ARBA" id="ARBA00022692"/>
    </source>
</evidence>
<evidence type="ECO:0000256" key="3">
    <source>
        <dbReference type="ARBA" id="ARBA00022989"/>
    </source>
</evidence>
<dbReference type="GO" id="GO:0016874">
    <property type="term" value="F:ligase activity"/>
    <property type="evidence" value="ECO:0007669"/>
    <property type="project" value="UniProtKB-KW"/>
</dbReference>
<evidence type="ECO:0000259" key="6">
    <source>
        <dbReference type="Pfam" id="PF04932"/>
    </source>
</evidence>
<reference evidence="8" key="1">
    <citation type="submission" date="2016-10" db="EMBL/GenBank/DDBJ databases">
        <authorList>
            <person name="Varghese N."/>
            <person name="Submissions S."/>
        </authorList>
    </citation>
    <scope>NUCLEOTIDE SEQUENCE [LARGE SCALE GENOMIC DNA]</scope>
    <source>
        <strain evidence="8">DSM 13490</strain>
    </source>
</reference>
<dbReference type="EMBL" id="FNPD01000001">
    <property type="protein sequence ID" value="SDX66225.1"/>
    <property type="molecule type" value="Genomic_DNA"/>
</dbReference>
<keyword evidence="3 5" id="KW-1133">Transmembrane helix</keyword>
<feature type="transmembrane region" description="Helical" evidence="5">
    <location>
        <begin position="182"/>
        <end position="199"/>
    </location>
</feature>
<name>A0A1H3DII7_9BACT</name>
<feature type="transmembrane region" description="Helical" evidence="5">
    <location>
        <begin position="384"/>
        <end position="400"/>
    </location>
</feature>
<dbReference type="InterPro" id="IPR007016">
    <property type="entry name" value="O-antigen_ligase-rel_domated"/>
</dbReference>
<evidence type="ECO:0000256" key="1">
    <source>
        <dbReference type="ARBA" id="ARBA00004141"/>
    </source>
</evidence>
<feature type="transmembrane region" description="Helical" evidence="5">
    <location>
        <begin position="20"/>
        <end position="42"/>
    </location>
</feature>
<dbReference type="InterPro" id="IPR009050">
    <property type="entry name" value="Globin-like_sf"/>
</dbReference>
<dbReference type="PANTHER" id="PTHR37422">
    <property type="entry name" value="TEICHURONIC ACID BIOSYNTHESIS PROTEIN TUAE"/>
    <property type="match status" value="1"/>
</dbReference>
<keyword evidence="2 5" id="KW-0812">Transmembrane</keyword>
<accession>A0A1H3DII7</accession>
<evidence type="ECO:0000313" key="7">
    <source>
        <dbReference type="EMBL" id="SDX66225.1"/>
    </source>
</evidence>
<feature type="transmembrane region" description="Helical" evidence="5">
    <location>
        <begin position="324"/>
        <end position="344"/>
    </location>
</feature>
<keyword evidence="4 5" id="KW-0472">Membrane</keyword>
<feature type="transmembrane region" description="Helical" evidence="5">
    <location>
        <begin position="205"/>
        <end position="220"/>
    </location>
</feature>
<dbReference type="SUPFAM" id="SSF46458">
    <property type="entry name" value="Globin-like"/>
    <property type="match status" value="1"/>
</dbReference>